<dbReference type="GO" id="GO:0006310">
    <property type="term" value="P:DNA recombination"/>
    <property type="evidence" value="ECO:0007669"/>
    <property type="project" value="UniProtKB-UniRule"/>
</dbReference>
<protein>
    <recommendedName>
        <fullName evidence="7">Recombination protein RecR</fullName>
    </recommendedName>
</protein>
<dbReference type="Gene3D" id="1.10.8.420">
    <property type="entry name" value="RecR Domain 1"/>
    <property type="match status" value="1"/>
</dbReference>
<dbReference type="Pfam" id="PF13662">
    <property type="entry name" value="Toprim_4"/>
    <property type="match status" value="1"/>
</dbReference>
<dbReference type="PANTHER" id="PTHR30446:SF0">
    <property type="entry name" value="RECOMBINATION PROTEIN RECR"/>
    <property type="match status" value="1"/>
</dbReference>
<comment type="similarity">
    <text evidence="7">Belongs to the RecR family.</text>
</comment>
<dbReference type="PROSITE" id="PS50880">
    <property type="entry name" value="TOPRIM"/>
    <property type="match status" value="1"/>
</dbReference>
<evidence type="ECO:0000313" key="10">
    <source>
        <dbReference type="Proteomes" id="UP000078596"/>
    </source>
</evidence>
<keyword evidence="5 7" id="KW-0233">DNA recombination</keyword>
<dbReference type="InterPro" id="IPR023627">
    <property type="entry name" value="Rcmb_RecR"/>
</dbReference>
<sequence length="200" mass="21840">MLSPKFSELVRALRCLPSVGAKTAQRMALQLIERDRQGAELIVSTLTAALSDIGRCERCQALSETPVCPICADEQRDHAQLCIVESLTDWLAIEQSGAFQGYYFLLSGRLSPLDGIGPREIGVDRLMVRLDDPAIEEVILATSATIEGEATASYLQSMMAGSRYRVSRLAQGVPMGGELEYLDGHTLALALRSRRPITDD</sequence>
<dbReference type="GO" id="GO:0003677">
    <property type="term" value="F:DNA binding"/>
    <property type="evidence" value="ECO:0007669"/>
    <property type="project" value="UniProtKB-UniRule"/>
</dbReference>
<dbReference type="PANTHER" id="PTHR30446">
    <property type="entry name" value="RECOMBINATION PROTEIN RECR"/>
    <property type="match status" value="1"/>
</dbReference>
<dbReference type="GO" id="GO:0006281">
    <property type="term" value="P:DNA repair"/>
    <property type="evidence" value="ECO:0007669"/>
    <property type="project" value="UniProtKB-UniRule"/>
</dbReference>
<dbReference type="AlphaFoldDB" id="A0A191ZJX2"/>
<keyword evidence="4 7" id="KW-0862">Zinc</keyword>
<dbReference type="NCBIfam" id="TIGR00615">
    <property type="entry name" value="recR"/>
    <property type="match status" value="1"/>
</dbReference>
<evidence type="ECO:0000256" key="7">
    <source>
        <dbReference type="HAMAP-Rule" id="MF_00017"/>
    </source>
</evidence>
<dbReference type="Proteomes" id="UP000078596">
    <property type="component" value="Chromosome"/>
</dbReference>
<keyword evidence="10" id="KW-1185">Reference proteome</keyword>
<dbReference type="STRING" id="1860122.A9404_01220"/>
<name>A0A191ZJX2_9GAMM</name>
<evidence type="ECO:0000313" key="9">
    <source>
        <dbReference type="EMBL" id="ANJ68206.1"/>
    </source>
</evidence>
<dbReference type="Pfam" id="PF21176">
    <property type="entry name" value="RecR_HhH"/>
    <property type="match status" value="1"/>
</dbReference>
<dbReference type="InterPro" id="IPR015967">
    <property type="entry name" value="Rcmb_RecR_Znf"/>
</dbReference>
<evidence type="ECO:0000256" key="1">
    <source>
        <dbReference type="ARBA" id="ARBA00022723"/>
    </source>
</evidence>
<dbReference type="SMART" id="SM00493">
    <property type="entry name" value="TOPRIM"/>
    <property type="match status" value="1"/>
</dbReference>
<keyword evidence="3 7" id="KW-0863">Zinc-finger</keyword>
<feature type="domain" description="Toprim" evidence="8">
    <location>
        <begin position="79"/>
        <end position="174"/>
    </location>
</feature>
<dbReference type="SUPFAM" id="SSF111304">
    <property type="entry name" value="Recombination protein RecR"/>
    <property type="match status" value="1"/>
</dbReference>
<evidence type="ECO:0000256" key="4">
    <source>
        <dbReference type="ARBA" id="ARBA00022833"/>
    </source>
</evidence>
<evidence type="ECO:0000256" key="2">
    <source>
        <dbReference type="ARBA" id="ARBA00022763"/>
    </source>
</evidence>
<evidence type="ECO:0000256" key="3">
    <source>
        <dbReference type="ARBA" id="ARBA00022771"/>
    </source>
</evidence>
<dbReference type="Pfam" id="PF21175">
    <property type="entry name" value="RecR_C"/>
    <property type="match status" value="1"/>
</dbReference>
<evidence type="ECO:0000256" key="6">
    <source>
        <dbReference type="ARBA" id="ARBA00023204"/>
    </source>
</evidence>
<dbReference type="Gene3D" id="6.10.250.240">
    <property type="match status" value="1"/>
</dbReference>
<feature type="zinc finger region" description="C4-type" evidence="7">
    <location>
        <begin position="56"/>
        <end position="71"/>
    </location>
</feature>
<dbReference type="Gene3D" id="3.40.1360.10">
    <property type="match status" value="1"/>
</dbReference>
<keyword evidence="2 7" id="KW-0227">DNA damage</keyword>
<gene>
    <name evidence="7" type="primary">recR</name>
    <name evidence="9" type="ORF">A9404_01220</name>
</gene>
<evidence type="ECO:0000256" key="5">
    <source>
        <dbReference type="ARBA" id="ARBA00023172"/>
    </source>
</evidence>
<keyword evidence="6 7" id="KW-0234">DNA repair</keyword>
<reference evidence="9 10" key="1">
    <citation type="submission" date="2016-06" db="EMBL/GenBank/DDBJ databases">
        <title>Insight into the functional genes involving in sulfur oxidation in Pearl River water.</title>
        <authorList>
            <person name="Luo J."/>
            <person name="Tan X."/>
            <person name="Lin W."/>
        </authorList>
    </citation>
    <scope>NUCLEOTIDE SEQUENCE [LARGE SCALE GENOMIC DNA]</scope>
    <source>
        <strain evidence="9 10">LS2</strain>
    </source>
</reference>
<dbReference type="Pfam" id="PF02132">
    <property type="entry name" value="RecR_ZnF"/>
    <property type="match status" value="1"/>
</dbReference>
<dbReference type="PROSITE" id="PS01300">
    <property type="entry name" value="RECR"/>
    <property type="match status" value="1"/>
</dbReference>
<dbReference type="InterPro" id="IPR006171">
    <property type="entry name" value="TOPRIM_dom"/>
</dbReference>
<dbReference type="KEGG" id="haz:A9404_01220"/>
<dbReference type="EMBL" id="CP016027">
    <property type="protein sequence ID" value="ANJ68206.1"/>
    <property type="molecule type" value="Genomic_DNA"/>
</dbReference>
<proteinExistence type="inferred from homology"/>
<keyword evidence="1 7" id="KW-0479">Metal-binding</keyword>
<organism evidence="9 10">
    <name type="scientific">Halothiobacillus diazotrophicus</name>
    <dbReference type="NCBI Taxonomy" id="1860122"/>
    <lineage>
        <taxon>Bacteria</taxon>
        <taxon>Pseudomonadati</taxon>
        <taxon>Pseudomonadota</taxon>
        <taxon>Gammaproteobacteria</taxon>
        <taxon>Chromatiales</taxon>
        <taxon>Halothiobacillaceae</taxon>
        <taxon>Halothiobacillus</taxon>
    </lineage>
</organism>
<dbReference type="CDD" id="cd01025">
    <property type="entry name" value="TOPRIM_recR"/>
    <property type="match status" value="1"/>
</dbReference>
<accession>A0A191ZJX2</accession>
<dbReference type="GO" id="GO:0008270">
    <property type="term" value="F:zinc ion binding"/>
    <property type="evidence" value="ECO:0007669"/>
    <property type="project" value="UniProtKB-KW"/>
</dbReference>
<comment type="function">
    <text evidence="7">May play a role in DNA repair. It seems to be involved in an RecBC-independent recombinational process of DNA repair. It may act with RecF and RecO.</text>
</comment>
<dbReference type="InterPro" id="IPR000093">
    <property type="entry name" value="DNA_Rcmb_RecR"/>
</dbReference>
<dbReference type="InterPro" id="IPR034137">
    <property type="entry name" value="TOPRIM_RecR"/>
</dbReference>
<dbReference type="HAMAP" id="MF_00017">
    <property type="entry name" value="RecR"/>
    <property type="match status" value="1"/>
</dbReference>
<dbReference type="OrthoDB" id="9802672at2"/>
<evidence type="ECO:0000259" key="8">
    <source>
        <dbReference type="PROSITE" id="PS50880"/>
    </source>
</evidence>